<evidence type="ECO:0000256" key="2">
    <source>
        <dbReference type="ARBA" id="ARBA00022630"/>
    </source>
</evidence>
<evidence type="ECO:0000256" key="4">
    <source>
        <dbReference type="ARBA" id="ARBA00022857"/>
    </source>
</evidence>
<gene>
    <name evidence="8" type="ORF">BJ508DRAFT_411950</name>
</gene>
<dbReference type="EMBL" id="ML119653">
    <property type="protein sequence ID" value="RPA85546.1"/>
    <property type="molecule type" value="Genomic_DNA"/>
</dbReference>
<evidence type="ECO:0000256" key="3">
    <source>
        <dbReference type="ARBA" id="ARBA00022643"/>
    </source>
</evidence>
<protein>
    <submittedName>
        <fullName evidence="8">FMN-linked oxidoreductase</fullName>
    </submittedName>
</protein>
<dbReference type="SUPFAM" id="SSF51395">
    <property type="entry name" value="FMN-linked oxidoreductases"/>
    <property type="match status" value="1"/>
</dbReference>
<keyword evidence="3" id="KW-0288">FMN</keyword>
<dbReference type="InterPro" id="IPR044152">
    <property type="entry name" value="YqjM-like"/>
</dbReference>
<feature type="domain" description="NADH:flavin oxidoreductase/NADH oxidase N-terminal" evidence="7">
    <location>
        <begin position="50"/>
        <end position="400"/>
    </location>
</feature>
<dbReference type="Gene3D" id="3.20.20.70">
    <property type="entry name" value="Aldolase class I"/>
    <property type="match status" value="1"/>
</dbReference>
<dbReference type="Proteomes" id="UP000275078">
    <property type="component" value="Unassembled WGS sequence"/>
</dbReference>
<evidence type="ECO:0000256" key="6">
    <source>
        <dbReference type="SAM" id="MobiDB-lite"/>
    </source>
</evidence>
<accession>A0A3N4IIT2</accession>
<dbReference type="PANTHER" id="PTHR43303:SF4">
    <property type="entry name" value="NADPH DEHYDROGENASE C23G7.10C-RELATED"/>
    <property type="match status" value="1"/>
</dbReference>
<comment type="cofactor">
    <cofactor evidence="1">
        <name>FMN</name>
        <dbReference type="ChEBI" id="CHEBI:58210"/>
    </cofactor>
</comment>
<sequence>MSTHHAACTSGTVEDIENKASAAVKYFTPAQEPPSGTAFDPQSDSTHPPSLFQPLQIRGMKMQNRIILSPLCQYSADDGHMTDWHIAHLGGIISRGTGMAWIEATAVVPEGRITPQDCGIWKDSQIEPLKRVVDFAHSQNQLIGIQLAHAGRKASTVAPWLSRSAAASKNVGGWPETVVAPSAIPYDENLFVPHEMTLAQIEDLKKKWADAVKRSLKAGVDTIEVHAAHGYLLHEFLSPVSNKRTDNYGGSFENRARLTLEITRITRELIPTSMPLFVRISATDGVEQTLSDEPSWTIEESIKLAKLLREEGVDVIDVSTCGNHTLQKIQPGPAYQTKYAEQIKKALAEEKSPSGKETLVDTVGIIDSGKLAQSILDEGKADIIVVGRGFQKNPGLVWAWAEELGLEISAANQIRWGFGGKVGAKKPKA</sequence>
<keyword evidence="2" id="KW-0285">Flavoprotein</keyword>
<keyword evidence="4" id="KW-0521">NADP</keyword>
<reference evidence="8 9" key="1">
    <citation type="journal article" date="2018" name="Nat. Ecol. Evol.">
        <title>Pezizomycetes genomes reveal the molecular basis of ectomycorrhizal truffle lifestyle.</title>
        <authorList>
            <person name="Murat C."/>
            <person name="Payen T."/>
            <person name="Noel B."/>
            <person name="Kuo A."/>
            <person name="Morin E."/>
            <person name="Chen J."/>
            <person name="Kohler A."/>
            <person name="Krizsan K."/>
            <person name="Balestrini R."/>
            <person name="Da Silva C."/>
            <person name="Montanini B."/>
            <person name="Hainaut M."/>
            <person name="Levati E."/>
            <person name="Barry K.W."/>
            <person name="Belfiori B."/>
            <person name="Cichocki N."/>
            <person name="Clum A."/>
            <person name="Dockter R.B."/>
            <person name="Fauchery L."/>
            <person name="Guy J."/>
            <person name="Iotti M."/>
            <person name="Le Tacon F."/>
            <person name="Lindquist E.A."/>
            <person name="Lipzen A."/>
            <person name="Malagnac F."/>
            <person name="Mello A."/>
            <person name="Molinier V."/>
            <person name="Miyauchi S."/>
            <person name="Poulain J."/>
            <person name="Riccioni C."/>
            <person name="Rubini A."/>
            <person name="Sitrit Y."/>
            <person name="Splivallo R."/>
            <person name="Traeger S."/>
            <person name="Wang M."/>
            <person name="Zifcakova L."/>
            <person name="Wipf D."/>
            <person name="Zambonelli A."/>
            <person name="Paolocci F."/>
            <person name="Nowrousian M."/>
            <person name="Ottonello S."/>
            <person name="Baldrian P."/>
            <person name="Spatafora J.W."/>
            <person name="Henrissat B."/>
            <person name="Nagy L.G."/>
            <person name="Aury J.M."/>
            <person name="Wincker P."/>
            <person name="Grigoriev I.V."/>
            <person name="Bonfante P."/>
            <person name="Martin F.M."/>
        </authorList>
    </citation>
    <scope>NUCLEOTIDE SEQUENCE [LARGE SCALE GENOMIC DNA]</scope>
    <source>
        <strain evidence="8 9">RN42</strain>
    </source>
</reference>
<dbReference type="Pfam" id="PF00724">
    <property type="entry name" value="Oxidored_FMN"/>
    <property type="match status" value="1"/>
</dbReference>
<evidence type="ECO:0000259" key="7">
    <source>
        <dbReference type="Pfam" id="PF00724"/>
    </source>
</evidence>
<dbReference type="GO" id="GO:0050661">
    <property type="term" value="F:NADP binding"/>
    <property type="evidence" value="ECO:0007669"/>
    <property type="project" value="InterPro"/>
</dbReference>
<dbReference type="AlphaFoldDB" id="A0A3N4IIT2"/>
<keyword evidence="9" id="KW-1185">Reference proteome</keyword>
<organism evidence="8 9">
    <name type="scientific">Ascobolus immersus RN42</name>
    <dbReference type="NCBI Taxonomy" id="1160509"/>
    <lineage>
        <taxon>Eukaryota</taxon>
        <taxon>Fungi</taxon>
        <taxon>Dikarya</taxon>
        <taxon>Ascomycota</taxon>
        <taxon>Pezizomycotina</taxon>
        <taxon>Pezizomycetes</taxon>
        <taxon>Pezizales</taxon>
        <taxon>Ascobolaceae</taxon>
        <taxon>Ascobolus</taxon>
    </lineage>
</organism>
<dbReference type="GO" id="GO:0010181">
    <property type="term" value="F:FMN binding"/>
    <property type="evidence" value="ECO:0007669"/>
    <property type="project" value="InterPro"/>
</dbReference>
<evidence type="ECO:0000256" key="1">
    <source>
        <dbReference type="ARBA" id="ARBA00001917"/>
    </source>
</evidence>
<dbReference type="InterPro" id="IPR013785">
    <property type="entry name" value="Aldolase_TIM"/>
</dbReference>
<dbReference type="GO" id="GO:0003959">
    <property type="term" value="F:NADPH dehydrogenase activity"/>
    <property type="evidence" value="ECO:0007669"/>
    <property type="project" value="InterPro"/>
</dbReference>
<name>A0A3N4IIT2_ASCIM</name>
<dbReference type="PANTHER" id="PTHR43303">
    <property type="entry name" value="NADPH DEHYDROGENASE C23G7.10C-RELATED"/>
    <property type="match status" value="1"/>
</dbReference>
<evidence type="ECO:0000313" key="9">
    <source>
        <dbReference type="Proteomes" id="UP000275078"/>
    </source>
</evidence>
<dbReference type="InterPro" id="IPR001155">
    <property type="entry name" value="OxRdtase_FMN_N"/>
</dbReference>
<feature type="region of interest" description="Disordered" evidence="6">
    <location>
        <begin position="30"/>
        <end position="50"/>
    </location>
</feature>
<keyword evidence="5" id="KW-0560">Oxidoreductase</keyword>
<proteinExistence type="predicted"/>
<dbReference type="OrthoDB" id="72788at2759"/>
<evidence type="ECO:0000256" key="5">
    <source>
        <dbReference type="ARBA" id="ARBA00023002"/>
    </source>
</evidence>
<dbReference type="CDD" id="cd02932">
    <property type="entry name" value="OYE_YqiM_FMN"/>
    <property type="match status" value="1"/>
</dbReference>
<dbReference type="STRING" id="1160509.A0A3N4IIT2"/>
<evidence type="ECO:0000313" key="8">
    <source>
        <dbReference type="EMBL" id="RPA85546.1"/>
    </source>
</evidence>